<dbReference type="InterPro" id="IPR007560">
    <property type="entry name" value="Restrct_endonuc_IV_Mrr"/>
</dbReference>
<feature type="domain" description="C2H2-type" evidence="2">
    <location>
        <begin position="359"/>
        <end position="389"/>
    </location>
</feature>
<evidence type="ECO:0000256" key="1">
    <source>
        <dbReference type="PROSITE-ProRule" id="PRU00042"/>
    </source>
</evidence>
<dbReference type="InterPro" id="IPR013087">
    <property type="entry name" value="Znf_C2H2_type"/>
</dbReference>
<dbReference type="EMBL" id="JALJOS010000015">
    <property type="protein sequence ID" value="KAK9830836.1"/>
    <property type="molecule type" value="Genomic_DNA"/>
</dbReference>
<reference evidence="3 4" key="1">
    <citation type="journal article" date="2024" name="Nat. Commun.">
        <title>Phylogenomics reveals the evolutionary origins of lichenization in chlorophyte algae.</title>
        <authorList>
            <person name="Puginier C."/>
            <person name="Libourel C."/>
            <person name="Otte J."/>
            <person name="Skaloud P."/>
            <person name="Haon M."/>
            <person name="Grisel S."/>
            <person name="Petersen M."/>
            <person name="Berrin J.G."/>
            <person name="Delaux P.M."/>
            <person name="Dal Grande F."/>
            <person name="Keller J."/>
        </authorList>
    </citation>
    <scope>NUCLEOTIDE SEQUENCE [LARGE SCALE GENOMIC DNA]</scope>
    <source>
        <strain evidence="3 4">SAG 2145</strain>
    </source>
</reference>
<protein>
    <recommendedName>
        <fullName evidence="2">C2H2-type domain-containing protein</fullName>
    </recommendedName>
</protein>
<dbReference type="GO" id="GO:0004519">
    <property type="term" value="F:endonuclease activity"/>
    <property type="evidence" value="ECO:0007669"/>
    <property type="project" value="InterPro"/>
</dbReference>
<proteinExistence type="predicted"/>
<dbReference type="GO" id="GO:0003677">
    <property type="term" value="F:DNA binding"/>
    <property type="evidence" value="ECO:0007669"/>
    <property type="project" value="InterPro"/>
</dbReference>
<keyword evidence="1" id="KW-0479">Metal-binding</keyword>
<dbReference type="Pfam" id="PF04471">
    <property type="entry name" value="Mrr_cat"/>
    <property type="match status" value="1"/>
</dbReference>
<dbReference type="GO" id="GO:0008270">
    <property type="term" value="F:zinc ion binding"/>
    <property type="evidence" value="ECO:0007669"/>
    <property type="project" value="UniProtKB-KW"/>
</dbReference>
<organism evidence="3 4">
    <name type="scientific">Apatococcus lobatus</name>
    <dbReference type="NCBI Taxonomy" id="904363"/>
    <lineage>
        <taxon>Eukaryota</taxon>
        <taxon>Viridiplantae</taxon>
        <taxon>Chlorophyta</taxon>
        <taxon>core chlorophytes</taxon>
        <taxon>Trebouxiophyceae</taxon>
        <taxon>Chlorellales</taxon>
        <taxon>Chlorellaceae</taxon>
        <taxon>Apatococcus</taxon>
    </lineage>
</organism>
<accession>A0AAW1RAM4</accession>
<keyword evidence="1" id="KW-0863">Zinc-finger</keyword>
<dbReference type="Proteomes" id="UP001438707">
    <property type="component" value="Unassembled WGS sequence"/>
</dbReference>
<dbReference type="PROSITE" id="PS50157">
    <property type="entry name" value="ZINC_FINGER_C2H2_2"/>
    <property type="match status" value="1"/>
</dbReference>
<gene>
    <name evidence="3" type="ORF">WJX74_009313</name>
</gene>
<dbReference type="GO" id="GO:0009307">
    <property type="term" value="P:DNA restriction-modification system"/>
    <property type="evidence" value="ECO:0007669"/>
    <property type="project" value="InterPro"/>
</dbReference>
<keyword evidence="1" id="KW-0862">Zinc</keyword>
<comment type="caution">
    <text evidence="3">The sequence shown here is derived from an EMBL/GenBank/DDBJ whole genome shotgun (WGS) entry which is preliminary data.</text>
</comment>
<evidence type="ECO:0000259" key="2">
    <source>
        <dbReference type="PROSITE" id="PS50157"/>
    </source>
</evidence>
<evidence type="ECO:0000313" key="3">
    <source>
        <dbReference type="EMBL" id="KAK9830836.1"/>
    </source>
</evidence>
<name>A0AAW1RAM4_9CHLO</name>
<evidence type="ECO:0000313" key="4">
    <source>
        <dbReference type="Proteomes" id="UP001438707"/>
    </source>
</evidence>
<keyword evidence="4" id="KW-1185">Reference proteome</keyword>
<dbReference type="AlphaFoldDB" id="A0AAW1RAM4"/>
<sequence>MSFIMACFSADNLQYFASIGMDGNEWIKQYRRVDEIVREHQHELKAVDVVHHVEKSIEQAVNRSMASVTEAIQSTHMADLGQQVEASQQSLLRQVEMMMRSTTSDTINSRLIELSDKLNHTCSSILAETGYLKDSTGKLLAHHLRYENAKTNGEIGNIAQDDFFDAMDAHFTTAEIIRTHEQPGSRAADFEIIRQGRDPVIIDIKHCKKKVDKDHVNKFYRDVKDSHKHGALVSTTSGITRHDHFSFEVLENKYVIVFVCGCGNDMKVLETALNIIHWVSGCLKRYTSDDVLRLRPDTVTDICNQLQQHIGRVRNLQDLIHQSDKVCKDLLSLDKIQLHLLHAAPTTTETSSPQNSEAIHCTICAKDYSNRSNFNQHLKRNKKCADHQG</sequence>